<comment type="caution">
    <text evidence="2">The sequence shown here is derived from an EMBL/GenBank/DDBJ whole genome shotgun (WGS) entry which is preliminary data.</text>
</comment>
<evidence type="ECO:0000313" key="3">
    <source>
        <dbReference type="Proteomes" id="UP000762676"/>
    </source>
</evidence>
<proteinExistence type="predicted"/>
<gene>
    <name evidence="2" type="ORF">ElyMa_000490100</name>
</gene>
<reference evidence="2 3" key="1">
    <citation type="journal article" date="2021" name="Elife">
        <title>Chloroplast acquisition without the gene transfer in kleptoplastic sea slugs, Plakobranchus ocellatus.</title>
        <authorList>
            <person name="Maeda T."/>
            <person name="Takahashi S."/>
            <person name="Yoshida T."/>
            <person name="Shimamura S."/>
            <person name="Takaki Y."/>
            <person name="Nagai Y."/>
            <person name="Toyoda A."/>
            <person name="Suzuki Y."/>
            <person name="Arimoto A."/>
            <person name="Ishii H."/>
            <person name="Satoh N."/>
            <person name="Nishiyama T."/>
            <person name="Hasebe M."/>
            <person name="Maruyama T."/>
            <person name="Minagawa J."/>
            <person name="Obokata J."/>
            <person name="Shigenobu S."/>
        </authorList>
    </citation>
    <scope>NUCLEOTIDE SEQUENCE [LARGE SCALE GENOMIC DNA]</scope>
</reference>
<feature type="compositionally biased region" description="Low complexity" evidence="1">
    <location>
        <begin position="136"/>
        <end position="157"/>
    </location>
</feature>
<name>A0AAV4FWT0_9GAST</name>
<sequence length="181" mass="20870">MLRGEWYPGIFWEEELRTECHRVIGIVRTNMWCITFIMGNSFNRREREISILREKTDERKIKWKLLVLVSRTACNRLTNYGDQPVPGLPAQGPHHHQSGDRVGKTVFSRLRRLDFQKRCWDKNLANSDHWLPPWSSSPSSSQSLQSTVNSNSNNNNSNHHRKQESIGKGSTTHSALSTESG</sequence>
<organism evidence="2 3">
    <name type="scientific">Elysia marginata</name>
    <dbReference type="NCBI Taxonomy" id="1093978"/>
    <lineage>
        <taxon>Eukaryota</taxon>
        <taxon>Metazoa</taxon>
        <taxon>Spiralia</taxon>
        <taxon>Lophotrochozoa</taxon>
        <taxon>Mollusca</taxon>
        <taxon>Gastropoda</taxon>
        <taxon>Heterobranchia</taxon>
        <taxon>Euthyneura</taxon>
        <taxon>Panpulmonata</taxon>
        <taxon>Sacoglossa</taxon>
        <taxon>Placobranchoidea</taxon>
        <taxon>Plakobranchidae</taxon>
        <taxon>Elysia</taxon>
    </lineage>
</organism>
<feature type="compositionally biased region" description="Polar residues" evidence="1">
    <location>
        <begin position="168"/>
        <end position="181"/>
    </location>
</feature>
<dbReference type="EMBL" id="BMAT01000942">
    <property type="protein sequence ID" value="GFR76746.1"/>
    <property type="molecule type" value="Genomic_DNA"/>
</dbReference>
<accession>A0AAV4FWT0</accession>
<dbReference type="Proteomes" id="UP000762676">
    <property type="component" value="Unassembled WGS sequence"/>
</dbReference>
<evidence type="ECO:0000313" key="2">
    <source>
        <dbReference type="EMBL" id="GFR76746.1"/>
    </source>
</evidence>
<evidence type="ECO:0000256" key="1">
    <source>
        <dbReference type="SAM" id="MobiDB-lite"/>
    </source>
</evidence>
<dbReference type="AlphaFoldDB" id="A0AAV4FWT0"/>
<feature type="region of interest" description="Disordered" evidence="1">
    <location>
        <begin position="131"/>
        <end position="181"/>
    </location>
</feature>
<protein>
    <submittedName>
        <fullName evidence="2">Uncharacterized protein</fullName>
    </submittedName>
</protein>
<keyword evidence="3" id="KW-1185">Reference proteome</keyword>